<sequence>MKKTAHVFPSLPEEPADCRNVSALEKPGGLIMGDNTALVEENDAFGQRPHVIGMMRDHQYRIAFLLVQIADETTHLRPQAGIERRERLVEQEYRPVPYESPGERYPLTFPARQGRGKAAAESGEAHPAERILHLHALGRAEPQRRADAEADIGGHVKMREKVMLLEDDGDRAFRRWAASHLLAENADLSTIGRLEAGNDVEECRLARTGCAGDRDDTARGNGAVEGERRRVKAYLDAPEGESGGNHAPLPSGSSPAVPSTVRTRQRRPRNSASPAASAVR</sequence>
<reference evidence="2" key="1">
    <citation type="submission" date="2019-06" db="EMBL/GenBank/DDBJ databases">
        <authorList>
            <person name="Le Quere A."/>
            <person name="Colella S."/>
        </authorList>
    </citation>
    <scope>NUCLEOTIDE SEQUENCE</scope>
    <source>
        <strain evidence="2">EmedicaeMD41</strain>
    </source>
</reference>
<organism evidence="2">
    <name type="scientific">Sinorhizobium medicae</name>
    <dbReference type="NCBI Taxonomy" id="110321"/>
    <lineage>
        <taxon>Bacteria</taxon>
        <taxon>Pseudomonadati</taxon>
        <taxon>Pseudomonadota</taxon>
        <taxon>Alphaproteobacteria</taxon>
        <taxon>Hyphomicrobiales</taxon>
        <taxon>Rhizobiaceae</taxon>
        <taxon>Sinorhizobium/Ensifer group</taxon>
        <taxon>Sinorhizobium</taxon>
    </lineage>
</organism>
<dbReference type="AntiFam" id="ANF00095">
    <property type="entry name" value="Shadow ORF (opposite ABC transporters)"/>
</dbReference>
<feature type="compositionally biased region" description="Low complexity" evidence="1">
    <location>
        <begin position="270"/>
        <end position="280"/>
    </location>
</feature>
<accession>A0A508WY48</accession>
<feature type="compositionally biased region" description="Polar residues" evidence="1">
    <location>
        <begin position="251"/>
        <end position="262"/>
    </location>
</feature>
<evidence type="ECO:0000256" key="1">
    <source>
        <dbReference type="SAM" id="MobiDB-lite"/>
    </source>
</evidence>
<protein>
    <submittedName>
        <fullName evidence="2">Uncharacterized protein</fullName>
    </submittedName>
</protein>
<dbReference type="Proteomes" id="UP000507954">
    <property type="component" value="Unassembled WGS sequence"/>
</dbReference>
<evidence type="ECO:0000313" key="2">
    <source>
        <dbReference type="EMBL" id="VTZ62387.1"/>
    </source>
</evidence>
<dbReference type="EMBL" id="CABFNB010000104">
    <property type="protein sequence ID" value="VTZ62387.1"/>
    <property type="molecule type" value="Genomic_DNA"/>
</dbReference>
<name>A0A508WY48_9HYPH</name>
<feature type="region of interest" description="Disordered" evidence="1">
    <location>
        <begin position="234"/>
        <end position="280"/>
    </location>
</feature>
<dbReference type="AlphaFoldDB" id="A0A508WY48"/>
<gene>
    <name evidence="2" type="ORF">EMEDMD4_380048</name>
</gene>
<proteinExistence type="predicted"/>